<dbReference type="VEuPathDB" id="MicrosporidiaDB:NBO_48g0012"/>
<dbReference type="GO" id="GO:0005525">
    <property type="term" value="F:GTP binding"/>
    <property type="evidence" value="ECO:0007669"/>
    <property type="project" value="UniProtKB-KW"/>
</dbReference>
<dbReference type="AlphaFoldDB" id="X2IZT5"/>
<dbReference type="SUPFAM" id="SSF52540">
    <property type="entry name" value="P-loop containing nucleoside triphosphate hydrolases"/>
    <property type="match status" value="1"/>
</dbReference>
<evidence type="ECO:0000313" key="4">
    <source>
        <dbReference type="EMBL" id="AHN50232.1"/>
    </source>
</evidence>
<sequence>MNQKGIGVSNLPNVKYRSVCKSGIDFNIMTVGSHGIGKTSFINGLLGSKVVTEIEEARKVCKSMTIQVSHFTIKENEFNTRITVTEVDRVGDFTDNNECWVPIIKIINDNYQDFLYSEHKSVRSLIRDKRIHVCFYCLEPLDNFIRPTDIISMEQISKYCNLIPIVCKSDYLNEYQIQKSFDFLRRKLEEHNVVIFEDQNPTRGNITNFTPPFFVTSPKITENGISYVREYPWGQLNLQNMHSNDLFRLREMLVNQNILHLIETTEEYYDRFRACVLAYNINKQSNKALTQDILNFEVFDKLKSEENTIRELKERIEKKKREYDDQIKSSLSVENVSNK</sequence>
<reference evidence="4" key="1">
    <citation type="submission" date="2014-02" db="EMBL/GenBank/DDBJ databases">
        <authorList>
            <person name="Liu J."/>
            <person name="Yan Y."/>
        </authorList>
    </citation>
    <scope>NUCLEOTIDE SEQUENCE</scope>
    <source>
        <strain evidence="4">GD1</strain>
    </source>
</reference>
<accession>X2IZT5</accession>
<feature type="domain" description="Septin-type G" evidence="3">
    <location>
        <begin position="22"/>
        <end position="279"/>
    </location>
</feature>
<feature type="coiled-coil region" evidence="2">
    <location>
        <begin position="299"/>
        <end position="329"/>
    </location>
</feature>
<dbReference type="PANTHER" id="PTHR18884">
    <property type="entry name" value="SEPTIN"/>
    <property type="match status" value="1"/>
</dbReference>
<dbReference type="InterPro" id="IPR027417">
    <property type="entry name" value="P-loop_NTPase"/>
</dbReference>
<evidence type="ECO:0000256" key="2">
    <source>
        <dbReference type="SAM" id="Coils"/>
    </source>
</evidence>
<dbReference type="EMBL" id="KJ451481">
    <property type="protein sequence ID" value="AHN50232.1"/>
    <property type="molecule type" value="mRNA"/>
</dbReference>
<organism evidence="4">
    <name type="scientific">Nosema bombycis</name>
    <name type="common">Microsporidian parasite</name>
    <name type="synonym">Pebrine of silkworm</name>
    <dbReference type="NCBI Taxonomy" id="27978"/>
    <lineage>
        <taxon>Eukaryota</taxon>
        <taxon>Fungi</taxon>
        <taxon>Fungi incertae sedis</taxon>
        <taxon>Microsporidia</taxon>
        <taxon>Nosematidae</taxon>
        <taxon>Nosema</taxon>
    </lineage>
</organism>
<protein>
    <submittedName>
        <fullName evidence="4">Septin 2</fullName>
    </submittedName>
</protein>
<keyword evidence="1" id="KW-0342">GTP-binding</keyword>
<comment type="similarity">
    <text evidence="1">Belongs to the TRAFAC class TrmE-Era-EngA-EngB-Septin-like GTPase superfamily. Septin GTPase family.</text>
</comment>
<keyword evidence="1" id="KW-0547">Nucleotide-binding</keyword>
<dbReference type="InterPro" id="IPR030379">
    <property type="entry name" value="G_SEPTIN_dom"/>
</dbReference>
<dbReference type="Gene3D" id="3.40.50.300">
    <property type="entry name" value="P-loop containing nucleotide triphosphate hydrolases"/>
    <property type="match status" value="1"/>
</dbReference>
<proteinExistence type="evidence at transcript level"/>
<evidence type="ECO:0000259" key="3">
    <source>
        <dbReference type="PROSITE" id="PS51719"/>
    </source>
</evidence>
<dbReference type="Pfam" id="PF00735">
    <property type="entry name" value="Septin"/>
    <property type="match status" value="1"/>
</dbReference>
<evidence type="ECO:0000256" key="1">
    <source>
        <dbReference type="RuleBase" id="RU004560"/>
    </source>
</evidence>
<dbReference type="PROSITE" id="PS51719">
    <property type="entry name" value="G_SEPTIN"/>
    <property type="match status" value="1"/>
</dbReference>
<name>X2IZT5_NOSBO</name>
<keyword evidence="2" id="KW-0175">Coiled coil</keyword>